<evidence type="ECO:0000313" key="1">
    <source>
        <dbReference type="EMBL" id="QIE58979.1"/>
    </source>
</evidence>
<keyword evidence="2" id="KW-1185">Reference proteome</keyword>
<dbReference type="KEGG" id="mgel:G5B37_05200"/>
<dbReference type="AlphaFoldDB" id="A0A6G6GK95"/>
<protein>
    <submittedName>
        <fullName evidence="1">Uncharacterized protein</fullName>
    </submittedName>
</protein>
<sequence length="231" mass="26555">MFQTLPSDELLEDGMIAWIKENGEGKNIIVISDSKRSRQKGKILNALPGAKSITPREKGFLYVGDINKHMARGTADNWVIVETLDPILLSNVITILNGMPDDYRLRVFTLDKNKAYEFNDISNSNLAKLNFTFPSVSKSYDYDEKEPFLISYKNKYGVLPNRFAVRGFDVTYDVLLRLASAKDVYDATSSAFETEYIENKFRYTKKLFKGYENKAMYILKYTPDLKFEVVK</sequence>
<reference evidence="1 2" key="1">
    <citation type="submission" date="2020-02" db="EMBL/GenBank/DDBJ databases">
        <title>Complete genome sequence of Flavobacteriaceae bacterium.</title>
        <authorList>
            <person name="Kim S.-J."/>
            <person name="Kim Y.-S."/>
            <person name="Kim K.-H."/>
        </authorList>
    </citation>
    <scope>NUCLEOTIDE SEQUENCE [LARGE SCALE GENOMIC DNA]</scope>
    <source>
        <strain evidence="1 2">RR4-40</strain>
    </source>
</reference>
<organism evidence="1 2">
    <name type="scientific">Rasiella rasia</name>
    <dbReference type="NCBI Taxonomy" id="2744027"/>
    <lineage>
        <taxon>Bacteria</taxon>
        <taxon>Pseudomonadati</taxon>
        <taxon>Bacteroidota</taxon>
        <taxon>Flavobacteriia</taxon>
        <taxon>Flavobacteriales</taxon>
        <taxon>Flavobacteriaceae</taxon>
        <taxon>Rasiella</taxon>
    </lineage>
</organism>
<gene>
    <name evidence="1" type="ORF">G5B37_05200</name>
</gene>
<dbReference type="EMBL" id="CP049057">
    <property type="protein sequence ID" value="QIE58979.1"/>
    <property type="molecule type" value="Genomic_DNA"/>
</dbReference>
<name>A0A6G6GK95_9FLAO</name>
<dbReference type="RefSeq" id="WP_164679010.1">
    <property type="nucleotide sequence ID" value="NZ_CP049057.1"/>
</dbReference>
<dbReference type="Proteomes" id="UP000505306">
    <property type="component" value="Chromosome"/>
</dbReference>
<accession>A0A6G6GK95</accession>
<proteinExistence type="predicted"/>
<evidence type="ECO:0000313" key="2">
    <source>
        <dbReference type="Proteomes" id="UP000505306"/>
    </source>
</evidence>